<dbReference type="PANTHER" id="PTHR47505:SF1">
    <property type="entry name" value="DNA UTILIZATION PROTEIN YHGH"/>
    <property type="match status" value="1"/>
</dbReference>
<dbReference type="Gene3D" id="3.40.50.2020">
    <property type="match status" value="1"/>
</dbReference>
<evidence type="ECO:0000313" key="1">
    <source>
        <dbReference type="EMBL" id="GED99497.1"/>
    </source>
</evidence>
<organism evidence="1 2">
    <name type="scientific">Gordonia crocea</name>
    <dbReference type="NCBI Taxonomy" id="589162"/>
    <lineage>
        <taxon>Bacteria</taxon>
        <taxon>Bacillati</taxon>
        <taxon>Actinomycetota</taxon>
        <taxon>Actinomycetes</taxon>
        <taxon>Mycobacteriales</taxon>
        <taxon>Gordoniaceae</taxon>
        <taxon>Gordonia</taxon>
    </lineage>
</organism>
<keyword evidence="2" id="KW-1185">Reference proteome</keyword>
<dbReference type="SUPFAM" id="SSF53271">
    <property type="entry name" value="PRTase-like"/>
    <property type="match status" value="1"/>
</dbReference>
<accession>A0A7I9V246</accession>
<protein>
    <recommendedName>
        <fullName evidence="3">Phosphoribosyltransferase</fullName>
    </recommendedName>
</protein>
<evidence type="ECO:0008006" key="3">
    <source>
        <dbReference type="Google" id="ProtNLM"/>
    </source>
</evidence>
<evidence type="ECO:0000313" key="2">
    <source>
        <dbReference type="Proteomes" id="UP000444980"/>
    </source>
</evidence>
<dbReference type="RefSeq" id="WP_228461002.1">
    <property type="nucleotide sequence ID" value="NZ_BJOU01000019.1"/>
</dbReference>
<name>A0A7I9V246_9ACTN</name>
<gene>
    <name evidence="1" type="ORF">nbrc107697_35360</name>
</gene>
<comment type="caution">
    <text evidence="1">The sequence shown here is derived from an EMBL/GenBank/DDBJ whole genome shotgun (WGS) entry which is preliminary data.</text>
</comment>
<proteinExistence type="predicted"/>
<dbReference type="PANTHER" id="PTHR47505">
    <property type="entry name" value="DNA UTILIZATION PROTEIN YHGH"/>
    <property type="match status" value="1"/>
</dbReference>
<dbReference type="Proteomes" id="UP000444980">
    <property type="component" value="Unassembled WGS sequence"/>
</dbReference>
<dbReference type="AlphaFoldDB" id="A0A7I9V246"/>
<dbReference type="InterPro" id="IPR029057">
    <property type="entry name" value="PRTase-like"/>
</dbReference>
<dbReference type="EMBL" id="BJOU01000019">
    <property type="protein sequence ID" value="GED99497.1"/>
    <property type="molecule type" value="Genomic_DNA"/>
</dbReference>
<reference evidence="2" key="1">
    <citation type="submission" date="2019-06" db="EMBL/GenBank/DDBJ databases">
        <title>Gordonia isolated from sludge of a wastewater treatment plant.</title>
        <authorList>
            <person name="Tamura T."/>
            <person name="Aoyama K."/>
            <person name="Kang Y."/>
            <person name="Saito S."/>
            <person name="Akiyama N."/>
            <person name="Yazawa K."/>
            <person name="Gonoi T."/>
            <person name="Mikami Y."/>
        </authorList>
    </citation>
    <scope>NUCLEOTIDE SEQUENCE [LARGE SCALE GENOMIC DNA]</scope>
    <source>
        <strain evidence="2">NBRC 107697</strain>
    </source>
</reference>
<dbReference type="InterPro" id="IPR051910">
    <property type="entry name" value="ComF/GntX_DNA_util-trans"/>
</dbReference>
<sequence length="234" mass="24653">MEGSTHRFTPAELARALADLVAPVVCGGCGTPETPWCPRCARSLADVPRLVEPATPVAAAVWVLGPYRGPLRAAIIAVKEHGRRDLVDPIGHSLARAAVTLFRWRELPDAPRLVLVPAPTRAVAARRRGGDPVTAYARAAARRLGSRVVVAPVLHTGGWVRDSAGLDAGARRANLHGSIRCDTNHLRSLELSPDDVVVLLDDVVTTGSTAAESVRILARRGVPVAVVLAIAAAD</sequence>